<dbReference type="Proteomes" id="UP000449547">
    <property type="component" value="Unassembled WGS sequence"/>
</dbReference>
<evidence type="ECO:0000259" key="2">
    <source>
        <dbReference type="PROSITE" id="PS50829"/>
    </source>
</evidence>
<dbReference type="VEuPathDB" id="FungiDB:DIURU_002212"/>
<name>A0A642UQX7_DIURU</name>
<dbReference type="GeneID" id="54780863"/>
<evidence type="ECO:0000313" key="4">
    <source>
        <dbReference type="Proteomes" id="UP000449547"/>
    </source>
</evidence>
<organism evidence="3 4">
    <name type="scientific">Diutina rugosa</name>
    <name type="common">Yeast</name>
    <name type="synonym">Candida rugosa</name>
    <dbReference type="NCBI Taxonomy" id="5481"/>
    <lineage>
        <taxon>Eukaryota</taxon>
        <taxon>Fungi</taxon>
        <taxon>Dikarya</taxon>
        <taxon>Ascomycota</taxon>
        <taxon>Saccharomycotina</taxon>
        <taxon>Pichiomycetes</taxon>
        <taxon>Debaryomycetaceae</taxon>
        <taxon>Diutina</taxon>
    </lineage>
</organism>
<dbReference type="AlphaFoldDB" id="A0A642UQX7"/>
<feature type="compositionally biased region" description="Acidic residues" evidence="1">
    <location>
        <begin position="46"/>
        <end position="59"/>
    </location>
</feature>
<dbReference type="Gene3D" id="3.30.1490.40">
    <property type="match status" value="1"/>
</dbReference>
<dbReference type="OrthoDB" id="331341at2759"/>
<evidence type="ECO:0000256" key="1">
    <source>
        <dbReference type="SAM" id="MobiDB-lite"/>
    </source>
</evidence>
<feature type="domain" description="GYF" evidence="2">
    <location>
        <begin position="191"/>
        <end position="244"/>
    </location>
</feature>
<feature type="compositionally biased region" description="Acidic residues" evidence="1">
    <location>
        <begin position="75"/>
        <end position="86"/>
    </location>
</feature>
<sequence length="244" mass="27931">MAVSEYEDSSEEEPLTDDETHQEENQVNGDNSGDDESQLDSGSDMFDSDDDEEEAEENGEPQQKLEPFTTKDQPSEDEDFSNDEIDFSQMASLKSDSSSTSAKQTTTLSKTDALPQLIELLEPAETPLEALTRCSANSEVVIKLTECCNVLLSSFDVYDASKEELLRRYAREHGQEFRGTKRRRDEDDDPENEWYFRWVGDETVHGPYSHEQMVEWKHHHFEGQVEVRRSPEGEFVPIDETTDL</sequence>
<dbReference type="InterPro" id="IPR035445">
    <property type="entry name" value="GYF-like_dom_sf"/>
</dbReference>
<proteinExistence type="predicted"/>
<dbReference type="EMBL" id="SWFT01000066">
    <property type="protein sequence ID" value="KAA8903701.1"/>
    <property type="molecule type" value="Genomic_DNA"/>
</dbReference>
<dbReference type="PROSITE" id="PS50829">
    <property type="entry name" value="GYF"/>
    <property type="match status" value="1"/>
</dbReference>
<dbReference type="Pfam" id="PF02213">
    <property type="entry name" value="GYF"/>
    <property type="match status" value="1"/>
</dbReference>
<feature type="region of interest" description="Disordered" evidence="1">
    <location>
        <begin position="1"/>
        <end position="108"/>
    </location>
</feature>
<dbReference type="RefSeq" id="XP_034012907.1">
    <property type="nucleotide sequence ID" value="XM_034154840.1"/>
</dbReference>
<reference evidence="3 4" key="1">
    <citation type="submission" date="2019-07" db="EMBL/GenBank/DDBJ databases">
        <title>Genome assembly of two rare yeast pathogens: Diutina rugosa and Trichomonascus ciferrii.</title>
        <authorList>
            <person name="Mixao V."/>
            <person name="Saus E."/>
            <person name="Hansen A."/>
            <person name="Lass-Flor C."/>
            <person name="Gabaldon T."/>
        </authorList>
    </citation>
    <scope>NUCLEOTIDE SEQUENCE [LARGE SCALE GENOMIC DNA]</scope>
    <source>
        <strain evidence="3 4">CBS 613</strain>
    </source>
</reference>
<accession>A0A642UQX7</accession>
<evidence type="ECO:0000313" key="3">
    <source>
        <dbReference type="EMBL" id="KAA8903701.1"/>
    </source>
</evidence>
<dbReference type="SUPFAM" id="SSF55277">
    <property type="entry name" value="GYF domain"/>
    <property type="match status" value="1"/>
</dbReference>
<dbReference type="InterPro" id="IPR003169">
    <property type="entry name" value="GYF"/>
</dbReference>
<gene>
    <name evidence="3" type="ORF">DIURU_002212</name>
</gene>
<protein>
    <recommendedName>
        <fullName evidence="2">GYF domain-containing protein</fullName>
    </recommendedName>
</protein>
<comment type="caution">
    <text evidence="3">The sequence shown here is derived from an EMBL/GenBank/DDBJ whole genome shotgun (WGS) entry which is preliminary data.</text>
</comment>
<keyword evidence="4" id="KW-1185">Reference proteome</keyword>
<feature type="compositionally biased region" description="Acidic residues" evidence="1">
    <location>
        <begin position="1"/>
        <end position="17"/>
    </location>
</feature>
<feature type="compositionally biased region" description="Low complexity" evidence="1">
    <location>
        <begin position="91"/>
        <end position="108"/>
    </location>
</feature>